<dbReference type="InterPro" id="IPR036390">
    <property type="entry name" value="WH_DNA-bd_sf"/>
</dbReference>
<dbReference type="InterPro" id="IPR011711">
    <property type="entry name" value="GntR_C"/>
</dbReference>
<reference evidence="6" key="1">
    <citation type="submission" date="2011-03" db="EMBL/GenBank/DDBJ databases">
        <authorList>
            <person name="Voget S."/>
            <person name="Streit W.R."/>
            <person name="Jaeger K.E."/>
            <person name="Daniel R."/>
        </authorList>
    </citation>
    <scope>NUCLEOTIDE SEQUENCE [LARGE SCALE GENOMIC DNA]</scope>
    <source>
        <strain evidence="6">PG1</strain>
    </source>
</reference>
<dbReference type="Pfam" id="PF07729">
    <property type="entry name" value="FCD"/>
    <property type="match status" value="1"/>
</dbReference>
<evidence type="ECO:0000256" key="3">
    <source>
        <dbReference type="ARBA" id="ARBA00023163"/>
    </source>
</evidence>
<dbReference type="PANTHER" id="PTHR43537">
    <property type="entry name" value="TRANSCRIPTIONAL REGULATOR, GNTR FAMILY"/>
    <property type="match status" value="1"/>
</dbReference>
<dbReference type="InterPro" id="IPR036388">
    <property type="entry name" value="WH-like_DNA-bd_sf"/>
</dbReference>
<dbReference type="EMBL" id="CP002581">
    <property type="protein sequence ID" value="AJK48698.1"/>
    <property type="molecule type" value="Genomic_DNA"/>
</dbReference>
<dbReference type="PROSITE" id="PS50949">
    <property type="entry name" value="HTH_GNTR"/>
    <property type="match status" value="1"/>
</dbReference>
<accession>A0A0B6RZ68</accession>
<dbReference type="KEGG" id="bpla:bpln_2g06740"/>
<evidence type="ECO:0000259" key="4">
    <source>
        <dbReference type="PROSITE" id="PS50949"/>
    </source>
</evidence>
<evidence type="ECO:0000256" key="2">
    <source>
        <dbReference type="ARBA" id="ARBA00023125"/>
    </source>
</evidence>
<dbReference type="HOGENOM" id="CLU_017584_5_3_4"/>
<name>A0A0B6RZ68_BURPL</name>
<dbReference type="RefSeq" id="WP_080937346.1">
    <property type="nucleotide sequence ID" value="NZ_BSTO01000014.1"/>
</dbReference>
<gene>
    <name evidence="5" type="ORF">BGL_2c06140</name>
</gene>
<evidence type="ECO:0000256" key="1">
    <source>
        <dbReference type="ARBA" id="ARBA00023015"/>
    </source>
</evidence>
<dbReference type="SMART" id="SM00345">
    <property type="entry name" value="HTH_GNTR"/>
    <property type="match status" value="1"/>
</dbReference>
<dbReference type="CDD" id="cd07377">
    <property type="entry name" value="WHTH_GntR"/>
    <property type="match status" value="1"/>
</dbReference>
<organism evidence="5 6">
    <name type="scientific">Burkholderia plantarii</name>
    <dbReference type="NCBI Taxonomy" id="41899"/>
    <lineage>
        <taxon>Bacteria</taxon>
        <taxon>Pseudomonadati</taxon>
        <taxon>Pseudomonadota</taxon>
        <taxon>Betaproteobacteria</taxon>
        <taxon>Burkholderiales</taxon>
        <taxon>Burkholderiaceae</taxon>
        <taxon>Burkholderia</taxon>
    </lineage>
</organism>
<dbReference type="Proteomes" id="UP000031838">
    <property type="component" value="Chromosome 2"/>
</dbReference>
<dbReference type="KEGG" id="bgp:BGL_2c06140"/>
<keyword evidence="2" id="KW-0238">DNA-binding</keyword>
<dbReference type="GO" id="GO:0003677">
    <property type="term" value="F:DNA binding"/>
    <property type="evidence" value="ECO:0007669"/>
    <property type="project" value="UniProtKB-KW"/>
</dbReference>
<proteinExistence type="predicted"/>
<dbReference type="AlphaFoldDB" id="A0A0B6RZ68"/>
<protein>
    <submittedName>
        <fullName evidence="5">Transcriptional regulator GntR family</fullName>
    </submittedName>
</protein>
<dbReference type="InterPro" id="IPR008920">
    <property type="entry name" value="TF_FadR/GntR_C"/>
</dbReference>
<dbReference type="GO" id="GO:0003700">
    <property type="term" value="F:DNA-binding transcription factor activity"/>
    <property type="evidence" value="ECO:0007669"/>
    <property type="project" value="InterPro"/>
</dbReference>
<keyword evidence="1" id="KW-0805">Transcription regulation</keyword>
<dbReference type="SUPFAM" id="SSF46785">
    <property type="entry name" value="Winged helix' DNA-binding domain"/>
    <property type="match status" value="1"/>
</dbReference>
<evidence type="ECO:0000313" key="5">
    <source>
        <dbReference type="EMBL" id="AJK48698.1"/>
    </source>
</evidence>
<dbReference type="InterPro" id="IPR000524">
    <property type="entry name" value="Tscrpt_reg_HTH_GntR"/>
</dbReference>
<reference evidence="5 6" key="2">
    <citation type="journal article" date="2016" name="Appl. Microbiol. Biotechnol.">
        <title>Mutations improving production and secretion of extracellular lipase by Burkholderia glumae PG1.</title>
        <authorList>
            <person name="Knapp A."/>
            <person name="Voget S."/>
            <person name="Gao R."/>
            <person name="Zaburannyi N."/>
            <person name="Krysciak D."/>
            <person name="Breuer M."/>
            <person name="Hauer B."/>
            <person name="Streit W.R."/>
            <person name="Muller R."/>
            <person name="Daniel R."/>
            <person name="Jaeger K.E."/>
        </authorList>
    </citation>
    <scope>NUCLEOTIDE SEQUENCE [LARGE SCALE GENOMIC DNA]</scope>
    <source>
        <strain evidence="5 6">PG1</strain>
    </source>
</reference>
<dbReference type="SMART" id="SM00895">
    <property type="entry name" value="FCD"/>
    <property type="match status" value="1"/>
</dbReference>
<keyword evidence="6" id="KW-1185">Reference proteome</keyword>
<dbReference type="Gene3D" id="1.10.10.10">
    <property type="entry name" value="Winged helix-like DNA-binding domain superfamily/Winged helix DNA-binding domain"/>
    <property type="match status" value="1"/>
</dbReference>
<dbReference type="SUPFAM" id="SSF48008">
    <property type="entry name" value="GntR ligand-binding domain-like"/>
    <property type="match status" value="1"/>
</dbReference>
<keyword evidence="3" id="KW-0804">Transcription</keyword>
<dbReference type="Gene3D" id="1.20.120.530">
    <property type="entry name" value="GntR ligand-binding domain-like"/>
    <property type="match status" value="1"/>
</dbReference>
<dbReference type="OrthoDB" id="9799812at2"/>
<evidence type="ECO:0000313" key="6">
    <source>
        <dbReference type="Proteomes" id="UP000031838"/>
    </source>
</evidence>
<dbReference type="Pfam" id="PF00392">
    <property type="entry name" value="GntR"/>
    <property type="match status" value="1"/>
</dbReference>
<sequence>MSQPDKESVHASSTLSNKVFNELRRDILLGIYKPGQKLLLNELKQRYAVGGSPIREALLQLVWKKYVVTEPQRGFWVAPVSLDELREVLIVRRGLAEYAVRRSLEQGDEAWELEVLSAYHRLSRMDPRNPATDLQEWADRHTAFHIAIMNGSRSPVVVDLMESLYDRLERYRHIWFDPKLPVDMQYSDEGEHEAILHAVLAHDVARTLELLAQHYSHVMAVAESLTAESFETKTAGAGRG</sequence>
<feature type="domain" description="HTH gntR-type" evidence="4">
    <location>
        <begin position="13"/>
        <end position="80"/>
    </location>
</feature>
<dbReference type="PANTHER" id="PTHR43537:SF20">
    <property type="entry name" value="HTH-TYPE TRANSCRIPTIONAL REPRESSOR GLAR"/>
    <property type="match status" value="1"/>
</dbReference>